<feature type="region of interest" description="Disordered" evidence="1">
    <location>
        <begin position="1"/>
        <end position="21"/>
    </location>
</feature>
<dbReference type="Proteomes" id="UP000235786">
    <property type="component" value="Unassembled WGS sequence"/>
</dbReference>
<proteinExistence type="predicted"/>
<name>A0A2J6S7F6_HYAVF</name>
<feature type="domain" description="2EXR" evidence="2">
    <location>
        <begin position="25"/>
        <end position="105"/>
    </location>
</feature>
<gene>
    <name evidence="3" type="ORF">L207DRAFT_218962</name>
</gene>
<organism evidence="3 4">
    <name type="scientific">Hyaloscypha variabilis (strain UAMH 11265 / GT02V1 / F)</name>
    <name type="common">Meliniomyces variabilis</name>
    <dbReference type="NCBI Taxonomy" id="1149755"/>
    <lineage>
        <taxon>Eukaryota</taxon>
        <taxon>Fungi</taxon>
        <taxon>Dikarya</taxon>
        <taxon>Ascomycota</taxon>
        <taxon>Pezizomycotina</taxon>
        <taxon>Leotiomycetes</taxon>
        <taxon>Helotiales</taxon>
        <taxon>Hyaloscyphaceae</taxon>
        <taxon>Hyaloscypha</taxon>
        <taxon>Hyaloscypha variabilis</taxon>
    </lineage>
</organism>
<dbReference type="OrthoDB" id="3513892at2759"/>
<accession>A0A2J6S7F6</accession>
<protein>
    <recommendedName>
        <fullName evidence="2">2EXR domain-containing protein</fullName>
    </recommendedName>
</protein>
<evidence type="ECO:0000256" key="1">
    <source>
        <dbReference type="SAM" id="MobiDB-lite"/>
    </source>
</evidence>
<evidence type="ECO:0000313" key="4">
    <source>
        <dbReference type="Proteomes" id="UP000235786"/>
    </source>
</evidence>
<dbReference type="AlphaFoldDB" id="A0A2J6S7F6"/>
<sequence>MGQVQSRNRSNNLLEKGRPKPPGDFYKFPELPYELRFHIWELSRVPRVVEVVKTRSNRIARWVSRCPVPAMLSINEETRKIAFKQYKFHESERVKIFLDPAIDTLFFNSDLPLYLAKFLLDAREDDLKALRHLAIHEYLLSIWNDRFSHDSSELFQPLSFLMVDLERLMIGTQIASYQRPASRSHWNRWEVWLYGGGLPTGAESLNLSGTTRDLIFSAQTFHGHLIYFSEDHVDYVDRPPGHIPGWTDRAMGGFRMIFGYHWLFGPKWVHVLGVKTADSSDEVIDYGEWYKRVYKAFAEIDFKVKRMLAFHYQTYPEMTQTLGRLRIGCFAKPSSMRSDFSTWEGCLQPLCDTEWPARS</sequence>
<reference evidence="3 4" key="1">
    <citation type="submission" date="2016-04" db="EMBL/GenBank/DDBJ databases">
        <title>A degradative enzymes factory behind the ericoid mycorrhizal symbiosis.</title>
        <authorList>
            <consortium name="DOE Joint Genome Institute"/>
            <person name="Martino E."/>
            <person name="Morin E."/>
            <person name="Grelet G."/>
            <person name="Kuo A."/>
            <person name="Kohler A."/>
            <person name="Daghino S."/>
            <person name="Barry K."/>
            <person name="Choi C."/>
            <person name="Cichocki N."/>
            <person name="Clum A."/>
            <person name="Copeland A."/>
            <person name="Hainaut M."/>
            <person name="Haridas S."/>
            <person name="Labutti K."/>
            <person name="Lindquist E."/>
            <person name="Lipzen A."/>
            <person name="Khouja H.-R."/>
            <person name="Murat C."/>
            <person name="Ohm R."/>
            <person name="Olson A."/>
            <person name="Spatafora J."/>
            <person name="Veneault-Fourrey C."/>
            <person name="Henrissat B."/>
            <person name="Grigoriev I."/>
            <person name="Martin F."/>
            <person name="Perotto S."/>
        </authorList>
    </citation>
    <scope>NUCLEOTIDE SEQUENCE [LARGE SCALE GENOMIC DNA]</scope>
    <source>
        <strain evidence="3 4">F</strain>
    </source>
</reference>
<feature type="compositionally biased region" description="Polar residues" evidence="1">
    <location>
        <begin position="1"/>
        <end position="13"/>
    </location>
</feature>
<dbReference type="PANTHER" id="PTHR35910:SF6">
    <property type="entry name" value="2EXR DOMAIN-CONTAINING PROTEIN"/>
    <property type="match status" value="1"/>
</dbReference>
<dbReference type="EMBL" id="KZ613939">
    <property type="protein sequence ID" value="PMD46687.1"/>
    <property type="molecule type" value="Genomic_DNA"/>
</dbReference>
<dbReference type="Pfam" id="PF20150">
    <property type="entry name" value="2EXR"/>
    <property type="match status" value="1"/>
</dbReference>
<evidence type="ECO:0000259" key="2">
    <source>
        <dbReference type="Pfam" id="PF20150"/>
    </source>
</evidence>
<dbReference type="InterPro" id="IPR045518">
    <property type="entry name" value="2EXR"/>
</dbReference>
<evidence type="ECO:0000313" key="3">
    <source>
        <dbReference type="EMBL" id="PMD46687.1"/>
    </source>
</evidence>
<dbReference type="PANTHER" id="PTHR35910">
    <property type="entry name" value="2EXR DOMAIN-CONTAINING PROTEIN"/>
    <property type="match status" value="1"/>
</dbReference>
<keyword evidence="4" id="KW-1185">Reference proteome</keyword>